<keyword evidence="5" id="KW-1185">Reference proteome</keyword>
<feature type="domain" description="Alpha fucosidase A-like C-terminal" evidence="2">
    <location>
        <begin position="736"/>
        <end position="792"/>
    </location>
</feature>
<dbReference type="InterPro" id="IPR049053">
    <property type="entry name" value="AFCA-like_C"/>
</dbReference>
<dbReference type="AlphaFoldDB" id="A0A6A9UZH1"/>
<dbReference type="RefSeq" id="WP_156611391.1">
    <property type="nucleotide sequence ID" value="NZ_WPCU01000010.1"/>
</dbReference>
<dbReference type="GO" id="GO:0005975">
    <property type="term" value="P:carbohydrate metabolic process"/>
    <property type="evidence" value="ECO:0007669"/>
    <property type="project" value="InterPro"/>
</dbReference>
<feature type="domain" description="Glycosyl hydrolase family 95 N-terminal" evidence="1">
    <location>
        <begin position="8"/>
        <end position="266"/>
    </location>
</feature>
<evidence type="ECO:0000313" key="5">
    <source>
        <dbReference type="Proteomes" id="UP000435304"/>
    </source>
</evidence>
<evidence type="ECO:0000259" key="3">
    <source>
        <dbReference type="Pfam" id="PF22124"/>
    </source>
</evidence>
<dbReference type="Pfam" id="PF22124">
    <property type="entry name" value="Glyco_hydro_95_cat"/>
    <property type="match status" value="1"/>
</dbReference>
<dbReference type="SUPFAM" id="SSF48208">
    <property type="entry name" value="Six-hairpin glycosidases"/>
    <property type="match status" value="1"/>
</dbReference>
<reference evidence="4 5" key="1">
    <citation type="submission" date="2019-12" db="EMBL/GenBank/DDBJ databases">
        <title>Auraticoccus cholistani sp. nov., an actinomycete isolated from soil of Cholistan desert.</title>
        <authorList>
            <person name="Cheema M.T."/>
        </authorList>
    </citation>
    <scope>NUCLEOTIDE SEQUENCE [LARGE SCALE GENOMIC DNA]</scope>
    <source>
        <strain evidence="4 5">F435</strain>
    </source>
</reference>
<dbReference type="Pfam" id="PF21307">
    <property type="entry name" value="Glyco_hydro_95_C"/>
    <property type="match status" value="1"/>
</dbReference>
<proteinExistence type="predicted"/>
<dbReference type="PANTHER" id="PTHR31084:SF0">
    <property type="entry name" value="ALPHA-L-FUCOSIDASE 2"/>
    <property type="match status" value="1"/>
</dbReference>
<dbReference type="Pfam" id="PF14498">
    <property type="entry name" value="Glyco_hyd_65N_2"/>
    <property type="match status" value="1"/>
</dbReference>
<gene>
    <name evidence="4" type="ORF">GC722_14625</name>
</gene>
<evidence type="ECO:0000259" key="1">
    <source>
        <dbReference type="Pfam" id="PF14498"/>
    </source>
</evidence>
<protein>
    <submittedName>
        <fullName evidence="4">Uncharacterized protein</fullName>
    </submittedName>
</protein>
<sequence length="822" mass="88476">MTAPRPALTARTPALTWNEGYPLGNGRIGVMVHGEAAETRWDLNDDTCWSGWPGSTAGQPASDEPSPQVVERVRRALFDGDVDTAEREIRKVQYGHSQSYQPLAALTVVTDPGTRLLHRRLDLSTGVAAWATDGPAGEGQVAGFVSAPAGAVVGEHRWQRPTDVRVRLTAAHAEFGHCRADAAAEGLLTLVSRMPTDAYPSHDKSEEPLRFDLTPGRAVTAAVAVRVVTDGTVAVPAGAEAVGPVELAVTGATHLTLVATTSTDFVDAVTPPHGRVEQLLADAVARARTQADRDVAELRAEHEADHRALFDRFELVLGDGTDAVDGDTDELLARASRGDVSPALVALATQYGRYLMIAASRPGSRATNLQGIWNRLLQPPWSSNYTVNINTEMNYWLAAPGNLLDCAEPLYGLVEDIARTGRDTARRVYDRPGWAAHHNADVWGYSLPVGDGAADPCWAAWPMAAPWLLQHLAEHHRFTGDTEVLLDRGWPLVDGAVEFVLSWLVTLPDGTLGTAPSTSPENRFRTGSGTAAVTVSSTMDLALARDLLRTWLRCAELLETEGAAGGRRAADPERRSQVEAALAQLPLPEPTARGSYPEWHLDLPEAEPTHRHQSHLFDLHPGDALHRHDPAHLARFEAVAETLRLRGSHSTGWSIAWRVALHARLGNVDGAVASLGHYFNLVDDPADDRRGRVHVPGGVYRNLLCAHPPFQIDGNFGVAAGVLEMLLQSHEVDSGRPVLDLLPCLPPQWSSGSVRGLRARGGLVVDLSWRDGAVEQLRLHPGRDQEVVVLAPGAAPEVLRLRASEPVVWSPTAAPEGVAAGT</sequence>
<evidence type="ECO:0000313" key="4">
    <source>
        <dbReference type="EMBL" id="MVA77247.1"/>
    </source>
</evidence>
<dbReference type="Gene3D" id="1.50.10.10">
    <property type="match status" value="1"/>
</dbReference>
<feature type="domain" description="Glycosyl hydrolase family 95 catalytic" evidence="3">
    <location>
        <begin position="295"/>
        <end position="726"/>
    </location>
</feature>
<dbReference type="PIRSF" id="PIRSF007663">
    <property type="entry name" value="UCP007663"/>
    <property type="match status" value="1"/>
</dbReference>
<dbReference type="EMBL" id="WPCU01000010">
    <property type="protein sequence ID" value="MVA77247.1"/>
    <property type="molecule type" value="Genomic_DNA"/>
</dbReference>
<organism evidence="4 5">
    <name type="scientific">Auraticoccus cholistanensis</name>
    <dbReference type="NCBI Taxonomy" id="2656650"/>
    <lineage>
        <taxon>Bacteria</taxon>
        <taxon>Bacillati</taxon>
        <taxon>Actinomycetota</taxon>
        <taxon>Actinomycetes</taxon>
        <taxon>Propionibacteriales</taxon>
        <taxon>Propionibacteriaceae</taxon>
        <taxon>Auraticoccus</taxon>
    </lineage>
</organism>
<dbReference type="InterPro" id="IPR016518">
    <property type="entry name" value="Alpha-L-fucosidase"/>
</dbReference>
<dbReference type="InterPro" id="IPR008928">
    <property type="entry name" value="6-hairpin_glycosidase_sf"/>
</dbReference>
<dbReference type="Proteomes" id="UP000435304">
    <property type="component" value="Unassembled WGS sequence"/>
</dbReference>
<dbReference type="GO" id="GO:0004560">
    <property type="term" value="F:alpha-L-fucosidase activity"/>
    <property type="evidence" value="ECO:0007669"/>
    <property type="project" value="InterPro"/>
</dbReference>
<dbReference type="InterPro" id="IPR054363">
    <property type="entry name" value="GH95_cat"/>
</dbReference>
<dbReference type="PANTHER" id="PTHR31084">
    <property type="entry name" value="ALPHA-L-FUCOSIDASE 2"/>
    <property type="match status" value="1"/>
</dbReference>
<evidence type="ECO:0000259" key="2">
    <source>
        <dbReference type="Pfam" id="PF21307"/>
    </source>
</evidence>
<dbReference type="InterPro" id="IPR012341">
    <property type="entry name" value="6hp_glycosidase-like_sf"/>
</dbReference>
<accession>A0A6A9UZH1</accession>
<name>A0A6A9UZH1_9ACTN</name>
<dbReference type="InterPro" id="IPR027414">
    <property type="entry name" value="GH95_N_dom"/>
</dbReference>
<comment type="caution">
    <text evidence="4">The sequence shown here is derived from an EMBL/GenBank/DDBJ whole genome shotgun (WGS) entry which is preliminary data.</text>
</comment>